<feature type="coiled-coil region" evidence="8">
    <location>
        <begin position="450"/>
        <end position="484"/>
    </location>
</feature>
<sequence>MAKKKENTIPKDNNIIGIPLEEAMPENYLPYAIEVAKERALPDVRDGLKPVHRRILYGAHMLKAFPDRPYYKSARIVGDILGKYHPHGDSSVYEAMVILAQDFSTRLPLIEGHGNWGSIDGDSAAAMRYTEARLAPIAMEMLRDIDKDTVDMVPNYSDSEMEPKVLPSRYPNLLVNGAFGIAVGLATNIPPHNLGEVTDGVLAYIDNNEITTKELMEYVKGPDLPTGGILIGEKSLLSAYETGEGKVPYRAKTNIEKLENGRVGIVITEFPYRRNKSKILQTISEMTGDKRHAKVLEGITDIRDESDRNGIRAVIEFKKSVDEDNAEKILKYLFKKTDLQCNISFNMVALSNGKPETMGLKTIIKHYVEHQKEIVTRRTKKELDTATKRFHIVEGFIKAIDVLDEVIATIRSSNSKKNASENLIDKFGFTELQAQAILELMLYRLTGLEIKVFQKEYAELEKLIRKLEKILASEKELLKVIKTELKEVCDKYSDDRRTTIISDDTKSKIDVEELIVVEEVMITVSNDGFIKRIPLKNYNRSNSDPDDIEYREGDYLKYLISSNTKDNLLIFTNAGYMYQTKGINIPELRWKEKGERLDSVIKSLNLDDEKIVGIISLDNFTPGKGFRFITSGGGIKISGLDKFQTSYTKLQALKLRDTDELINVSLIDLEEESKFLKFTTRNELEFTLEIPEVEDATRNILPTQLFNLPEDDIVVDVNDSEELEYFELNLGISEKGKLKAYSKIKPDYLKVKTKSTEQLLIFTNTGFIYKVPVFMMKNIFTKDMSIDQFIGKIGRNEKIIRIASVASYDEERCIYTFTKTGMVKKTLLKEYEGDFFKQPCHKFKYEFDELVSVDIDKISLGYLIMVTKKGMAIRFPVENVNSMGKIASGVTGISLKDDDEVIYGKYYSNYISNGQNSISLNEDNTELILTSKSKTKTEVRIRDIKLQNRAGRGTSVMMLVLDDEIKEITLY</sequence>
<dbReference type="Gene3D" id="3.90.199.10">
    <property type="entry name" value="Topoisomerase II, domain 5"/>
    <property type="match status" value="1"/>
</dbReference>
<dbReference type="GO" id="GO:0034335">
    <property type="term" value="F:DNA negative supercoiling activity"/>
    <property type="evidence" value="ECO:0007669"/>
    <property type="project" value="UniProtKB-ARBA"/>
</dbReference>
<comment type="caution">
    <text evidence="10">The sequence shown here is derived from an EMBL/GenBank/DDBJ whole genome shotgun (WGS) entry which is preliminary data.</text>
</comment>
<protein>
    <recommendedName>
        <fullName evidence="3">DNA topoisomerase (ATP-hydrolyzing)</fullName>
        <ecNumber evidence="3">5.6.2.2</ecNumber>
    </recommendedName>
</protein>
<accession>A0A2S7FAN8</accession>
<comment type="similarity">
    <text evidence="2">Belongs to the type II topoisomerase GyrA/ParC subunit family.</text>
</comment>
<proteinExistence type="inferred from homology"/>
<evidence type="ECO:0000256" key="7">
    <source>
        <dbReference type="PROSITE-ProRule" id="PRU01384"/>
    </source>
</evidence>
<dbReference type="InterPro" id="IPR035516">
    <property type="entry name" value="Gyrase/topoIV_suA_C"/>
</dbReference>
<dbReference type="EC" id="5.6.2.2" evidence="3"/>
<evidence type="ECO:0000256" key="4">
    <source>
        <dbReference type="ARBA" id="ARBA00023029"/>
    </source>
</evidence>
<dbReference type="GO" id="GO:0006265">
    <property type="term" value="P:DNA topological change"/>
    <property type="evidence" value="ECO:0007669"/>
    <property type="project" value="UniProtKB-UniRule"/>
</dbReference>
<dbReference type="SUPFAM" id="SSF101904">
    <property type="entry name" value="GyrA/ParC C-terminal domain-like"/>
    <property type="match status" value="2"/>
</dbReference>
<dbReference type="Gene3D" id="1.10.268.10">
    <property type="entry name" value="Topoisomerase, domain 3"/>
    <property type="match status" value="1"/>
</dbReference>
<organism evidence="10 11">
    <name type="scientific">Clostridium butyricum</name>
    <dbReference type="NCBI Taxonomy" id="1492"/>
    <lineage>
        <taxon>Bacteria</taxon>
        <taxon>Bacillati</taxon>
        <taxon>Bacillota</taxon>
        <taxon>Clostridia</taxon>
        <taxon>Eubacteriales</taxon>
        <taxon>Clostridiaceae</taxon>
        <taxon>Clostridium</taxon>
    </lineage>
</organism>
<dbReference type="GO" id="GO:0003677">
    <property type="term" value="F:DNA binding"/>
    <property type="evidence" value="ECO:0007669"/>
    <property type="project" value="UniProtKB-UniRule"/>
</dbReference>
<dbReference type="Pfam" id="PF03989">
    <property type="entry name" value="DNA_gyraseA_C"/>
    <property type="match status" value="5"/>
</dbReference>
<keyword evidence="6 7" id="KW-0413">Isomerase</keyword>
<keyword evidence="4 7" id="KW-0799">Topoisomerase</keyword>
<feature type="domain" description="Topo IIA-type catalytic" evidence="9">
    <location>
        <begin position="41"/>
        <end position="514"/>
    </location>
</feature>
<dbReference type="SUPFAM" id="SSF56719">
    <property type="entry name" value="Type II DNA topoisomerase"/>
    <property type="match status" value="1"/>
</dbReference>
<dbReference type="GO" id="GO:0005524">
    <property type="term" value="F:ATP binding"/>
    <property type="evidence" value="ECO:0007669"/>
    <property type="project" value="InterPro"/>
</dbReference>
<keyword evidence="8" id="KW-0175">Coiled coil</keyword>
<feature type="active site" description="O-(5'-phospho-DNA)-tyrosine intermediate" evidence="7">
    <location>
        <position position="129"/>
    </location>
</feature>
<dbReference type="InterPro" id="IPR002205">
    <property type="entry name" value="Topo_IIA_dom_A"/>
</dbReference>
<dbReference type="NCBIfam" id="NF004044">
    <property type="entry name" value="PRK05561.1"/>
    <property type="match status" value="1"/>
</dbReference>
<dbReference type="FunFam" id="3.90.199.10:FF:000001">
    <property type="entry name" value="DNA gyrase subunit A"/>
    <property type="match status" value="1"/>
</dbReference>
<evidence type="ECO:0000256" key="3">
    <source>
        <dbReference type="ARBA" id="ARBA00012895"/>
    </source>
</evidence>
<evidence type="ECO:0000313" key="10">
    <source>
        <dbReference type="EMBL" id="PPV14619.1"/>
    </source>
</evidence>
<name>A0A2S7FAN8_CLOBU</name>
<dbReference type="InterPro" id="IPR013758">
    <property type="entry name" value="Topo_IIA_A/C_ab"/>
</dbReference>
<evidence type="ECO:0000256" key="5">
    <source>
        <dbReference type="ARBA" id="ARBA00023125"/>
    </source>
</evidence>
<dbReference type="GO" id="GO:0005737">
    <property type="term" value="C:cytoplasm"/>
    <property type="evidence" value="ECO:0007669"/>
    <property type="project" value="TreeGrafter"/>
</dbReference>
<dbReference type="FunFam" id="1.10.268.10:FF:000001">
    <property type="entry name" value="DNA gyrase subunit A"/>
    <property type="match status" value="1"/>
</dbReference>
<dbReference type="AlphaFoldDB" id="A0A2S7FAN8"/>
<dbReference type="NCBIfam" id="NF010586">
    <property type="entry name" value="PRK13979.1"/>
    <property type="match status" value="1"/>
</dbReference>
<dbReference type="RefSeq" id="WP_043663373.1">
    <property type="nucleotide sequence ID" value="NZ_JSEG01000006.1"/>
</dbReference>
<dbReference type="Gene3D" id="3.30.1360.40">
    <property type="match status" value="1"/>
</dbReference>
<evidence type="ECO:0000256" key="6">
    <source>
        <dbReference type="ARBA" id="ARBA00023235"/>
    </source>
</evidence>
<dbReference type="PANTHER" id="PTHR43493:SF5">
    <property type="entry name" value="DNA GYRASE SUBUNIT A, CHLOROPLASTIC_MITOCHONDRIAL"/>
    <property type="match status" value="1"/>
</dbReference>
<dbReference type="Pfam" id="PF00521">
    <property type="entry name" value="DNA_topoisoIV"/>
    <property type="match status" value="1"/>
</dbReference>
<evidence type="ECO:0000259" key="9">
    <source>
        <dbReference type="PROSITE" id="PS52040"/>
    </source>
</evidence>
<dbReference type="InterPro" id="IPR013760">
    <property type="entry name" value="Topo_IIA-like_dom_sf"/>
</dbReference>
<dbReference type="CDD" id="cd00187">
    <property type="entry name" value="TOP4c"/>
    <property type="match status" value="1"/>
</dbReference>
<evidence type="ECO:0000256" key="2">
    <source>
        <dbReference type="ARBA" id="ARBA00008263"/>
    </source>
</evidence>
<dbReference type="EMBL" id="LRDH01000107">
    <property type="protein sequence ID" value="PPV14619.1"/>
    <property type="molecule type" value="Genomic_DNA"/>
</dbReference>
<dbReference type="SMART" id="SM00434">
    <property type="entry name" value="TOP4c"/>
    <property type="match status" value="1"/>
</dbReference>
<dbReference type="PROSITE" id="PS52040">
    <property type="entry name" value="TOPO_IIA"/>
    <property type="match status" value="1"/>
</dbReference>
<evidence type="ECO:0000313" key="11">
    <source>
        <dbReference type="Proteomes" id="UP000238081"/>
    </source>
</evidence>
<dbReference type="InterPro" id="IPR013757">
    <property type="entry name" value="Topo_IIA_A_a_sf"/>
</dbReference>
<gene>
    <name evidence="10" type="ORF">AWN73_02590</name>
</gene>
<reference evidence="10 11" key="1">
    <citation type="submission" date="2016-01" db="EMBL/GenBank/DDBJ databases">
        <title>Characterization of the Clostridium difficile lineages that are prevalent in Hong Kong and China.</title>
        <authorList>
            <person name="Kwok J.S.-L."/>
            <person name="Lam W.-Y."/>
            <person name="Ip M."/>
            <person name="Chan T.-F."/>
            <person name="Hawkey P.M."/>
            <person name="Tsui S.K.-W."/>
        </authorList>
    </citation>
    <scope>NUCLEOTIDE SEQUENCE [LARGE SCALE GENOMIC DNA]</scope>
    <source>
        <strain evidence="10 11">300064</strain>
    </source>
</reference>
<keyword evidence="5 7" id="KW-0238">DNA-binding</keyword>
<dbReference type="PANTHER" id="PTHR43493">
    <property type="entry name" value="DNA GYRASE/TOPOISOMERASE SUBUNIT A"/>
    <property type="match status" value="1"/>
</dbReference>
<comment type="catalytic activity">
    <reaction evidence="1 7">
        <text>ATP-dependent breakage, passage and rejoining of double-stranded DNA.</text>
        <dbReference type="EC" id="5.6.2.2"/>
    </reaction>
</comment>
<dbReference type="InterPro" id="IPR006691">
    <property type="entry name" value="GyrA/parC_rep"/>
</dbReference>
<dbReference type="GO" id="GO:0009330">
    <property type="term" value="C:DNA topoisomerase type II (double strand cut, ATP-hydrolyzing) complex"/>
    <property type="evidence" value="ECO:0007669"/>
    <property type="project" value="TreeGrafter"/>
</dbReference>
<evidence type="ECO:0000256" key="1">
    <source>
        <dbReference type="ARBA" id="ARBA00000185"/>
    </source>
</evidence>
<dbReference type="Proteomes" id="UP000238081">
    <property type="component" value="Unassembled WGS sequence"/>
</dbReference>
<dbReference type="Gene3D" id="2.120.10.90">
    <property type="entry name" value="DNA gyrase/topoisomerase IV, subunit A, C-terminal"/>
    <property type="match status" value="2"/>
</dbReference>
<evidence type="ECO:0000256" key="8">
    <source>
        <dbReference type="SAM" id="Coils"/>
    </source>
</evidence>
<dbReference type="InterPro" id="IPR050220">
    <property type="entry name" value="Type_II_DNA_Topoisomerases"/>
</dbReference>